<feature type="transmembrane region" description="Helical" evidence="6">
    <location>
        <begin position="331"/>
        <end position="356"/>
    </location>
</feature>
<name>A0A1B0GIH6_LUTLO</name>
<dbReference type="EMBL" id="GITU01003523">
    <property type="protein sequence ID" value="MBC1172226.1"/>
    <property type="molecule type" value="Transcribed_RNA"/>
</dbReference>
<dbReference type="Pfam" id="PF10324">
    <property type="entry name" value="7TM_GPCR_Srw"/>
    <property type="match status" value="1"/>
</dbReference>
<evidence type="ECO:0000256" key="6">
    <source>
        <dbReference type="SAM" id="Phobius"/>
    </source>
</evidence>
<feature type="domain" description="G-protein coupled receptors family 1 profile" evidence="7">
    <location>
        <begin position="104"/>
        <end position="388"/>
    </location>
</feature>
<dbReference type="VEuPathDB" id="VectorBase:LLOJ004523"/>
<dbReference type="RefSeq" id="XP_055689593.1">
    <property type="nucleotide sequence ID" value="XM_055833618.1"/>
</dbReference>
<feature type="transmembrane region" description="Helical" evidence="6">
    <location>
        <begin position="124"/>
        <end position="151"/>
    </location>
</feature>
<keyword evidence="5 6" id="KW-0472">Membrane</keyword>
<comment type="subcellular location">
    <subcellularLocation>
        <location evidence="1">Membrane</location>
    </subcellularLocation>
</comment>
<dbReference type="PANTHER" id="PTHR46273:SF4">
    <property type="entry name" value="AT19640P"/>
    <property type="match status" value="1"/>
</dbReference>
<dbReference type="EnsemblMetazoa" id="LLOJ004523-RA">
    <property type="protein sequence ID" value="LLOJ004523-PA"/>
    <property type="gene ID" value="LLOJ004523"/>
</dbReference>
<dbReference type="AlphaFoldDB" id="A0A1B0GIH6"/>
<keyword evidence="10" id="KW-1185">Reference proteome</keyword>
<organism evidence="9 10">
    <name type="scientific">Lutzomyia longipalpis</name>
    <name type="common">Sand fly</name>
    <dbReference type="NCBI Taxonomy" id="7200"/>
    <lineage>
        <taxon>Eukaryota</taxon>
        <taxon>Metazoa</taxon>
        <taxon>Ecdysozoa</taxon>
        <taxon>Arthropoda</taxon>
        <taxon>Hexapoda</taxon>
        <taxon>Insecta</taxon>
        <taxon>Pterygota</taxon>
        <taxon>Neoptera</taxon>
        <taxon>Endopterygota</taxon>
        <taxon>Diptera</taxon>
        <taxon>Nematocera</taxon>
        <taxon>Psychodoidea</taxon>
        <taxon>Psychodidae</taxon>
        <taxon>Lutzomyia</taxon>
        <taxon>Lutzomyia</taxon>
    </lineage>
</organism>
<dbReference type="CDD" id="cd14978">
    <property type="entry name" value="7tmA_FMRFamide_R-like"/>
    <property type="match status" value="1"/>
</dbReference>
<dbReference type="InterPro" id="IPR017452">
    <property type="entry name" value="GPCR_Rhodpsn_7TM"/>
</dbReference>
<dbReference type="Gene3D" id="1.20.1070.10">
    <property type="entry name" value="Rhodopsin 7-helix transmembrane proteins"/>
    <property type="match status" value="1"/>
</dbReference>
<protein>
    <submittedName>
        <fullName evidence="8">Putative g-protein coupled receptor-7 membrane helices</fullName>
    </submittedName>
</protein>
<dbReference type="PANTHER" id="PTHR46273">
    <property type="entry name" value="MYOSUPPRESSIN RECEPTOR 1, ISOFORM B-RELATED"/>
    <property type="match status" value="1"/>
</dbReference>
<feature type="transmembrane region" description="Helical" evidence="6">
    <location>
        <begin position="89"/>
        <end position="112"/>
    </location>
</feature>
<keyword evidence="8" id="KW-0675">Receptor</keyword>
<evidence type="ECO:0000256" key="2">
    <source>
        <dbReference type="ARBA" id="ARBA00010663"/>
    </source>
</evidence>
<keyword evidence="3 6" id="KW-0812">Transmembrane</keyword>
<dbReference type="EMBL" id="AJWK01014143">
    <property type="status" value="NOT_ANNOTATED_CDS"/>
    <property type="molecule type" value="Genomic_DNA"/>
</dbReference>
<reference evidence="10" key="1">
    <citation type="submission" date="2012-05" db="EMBL/GenBank/DDBJ databases">
        <title>Whole Genome Assembly of Lutzomyia longipalpis.</title>
        <authorList>
            <person name="Richards S."/>
            <person name="Qu C."/>
            <person name="Dillon R."/>
            <person name="Worley K."/>
            <person name="Scherer S."/>
            <person name="Batterton M."/>
            <person name="Taylor A."/>
            <person name="Hawes A."/>
            <person name="Hernandez B."/>
            <person name="Kovar C."/>
            <person name="Mandapat C."/>
            <person name="Pham C."/>
            <person name="Qu C."/>
            <person name="Jing C."/>
            <person name="Bess C."/>
            <person name="Bandaranaike D."/>
            <person name="Ngo D."/>
            <person name="Ongeri F."/>
            <person name="Arias F."/>
            <person name="Lara F."/>
            <person name="Weissenberger G."/>
            <person name="Kamau G."/>
            <person name="Han H."/>
            <person name="Shen H."/>
            <person name="Dinh H."/>
            <person name="Khalil I."/>
            <person name="Jones J."/>
            <person name="Shafer J."/>
            <person name="Jayaseelan J."/>
            <person name="Quiroz J."/>
            <person name="Blankenburg K."/>
            <person name="Nguyen L."/>
            <person name="Jackson L."/>
            <person name="Francisco L."/>
            <person name="Tang L.-Y."/>
            <person name="Pu L.-L."/>
            <person name="Perales L."/>
            <person name="Lorensuhewa L."/>
            <person name="Munidasa M."/>
            <person name="Coyle M."/>
            <person name="Taylor M."/>
            <person name="Puazo M."/>
            <person name="Firestine M."/>
            <person name="Scheel M."/>
            <person name="Javaid M."/>
            <person name="Wang M."/>
            <person name="Li M."/>
            <person name="Tabassum N."/>
            <person name="Saada N."/>
            <person name="Osuji N."/>
            <person name="Aqrawi P."/>
            <person name="Fu Q."/>
            <person name="Thornton R."/>
            <person name="Raj R."/>
            <person name="Goodspeed R."/>
            <person name="Mata R."/>
            <person name="Najjar R."/>
            <person name="Gubbala S."/>
            <person name="Lee S."/>
            <person name="Denson S."/>
            <person name="Patil S."/>
            <person name="Macmil S."/>
            <person name="Qi S."/>
            <person name="Matskevitch T."/>
            <person name="Palculict T."/>
            <person name="Mathew T."/>
            <person name="Vee V."/>
            <person name="Velamala V."/>
            <person name="Korchina V."/>
            <person name="Cai W."/>
            <person name="Liu W."/>
            <person name="Dai W."/>
            <person name="Zou X."/>
            <person name="Zhu Y."/>
            <person name="Zhang Y."/>
            <person name="Wu Y.-Q."/>
            <person name="Xin Y."/>
            <person name="Nazarath L."/>
            <person name="Kovar C."/>
            <person name="Han Y."/>
            <person name="Muzny D."/>
            <person name="Gibbs R."/>
        </authorList>
    </citation>
    <scope>NUCLEOTIDE SEQUENCE [LARGE SCALE GENOMIC DNA]</scope>
    <source>
        <strain evidence="10">Jacobina</strain>
    </source>
</reference>
<dbReference type="GO" id="GO:0005886">
    <property type="term" value="C:plasma membrane"/>
    <property type="evidence" value="ECO:0007669"/>
    <property type="project" value="TreeGrafter"/>
</dbReference>
<feature type="transmembrane region" description="Helical" evidence="6">
    <location>
        <begin position="212"/>
        <end position="231"/>
    </location>
</feature>
<dbReference type="VEuPathDB" id="VectorBase:LLONM1_009379"/>
<dbReference type="SUPFAM" id="SSF81321">
    <property type="entry name" value="Family A G protein-coupled receptor-like"/>
    <property type="match status" value="1"/>
</dbReference>
<feature type="transmembrane region" description="Helical" evidence="6">
    <location>
        <begin position="171"/>
        <end position="192"/>
    </location>
</feature>
<dbReference type="PRINTS" id="PR00237">
    <property type="entry name" value="GPCRRHODOPSN"/>
</dbReference>
<accession>A0A1B0GIH6</accession>
<dbReference type="Proteomes" id="UP000092461">
    <property type="component" value="Unassembled WGS sequence"/>
</dbReference>
<feature type="transmembrane region" description="Helical" evidence="6">
    <location>
        <begin position="368"/>
        <end position="390"/>
    </location>
</feature>
<evidence type="ECO:0000256" key="4">
    <source>
        <dbReference type="ARBA" id="ARBA00022989"/>
    </source>
</evidence>
<dbReference type="GO" id="GO:0008528">
    <property type="term" value="F:G protein-coupled peptide receptor activity"/>
    <property type="evidence" value="ECO:0007669"/>
    <property type="project" value="InterPro"/>
</dbReference>
<proteinExistence type="inferred from homology"/>
<comment type="similarity">
    <text evidence="2">Belongs to the G-protein coupled receptor 1 family.</text>
</comment>
<dbReference type="InterPro" id="IPR019427">
    <property type="entry name" value="7TM_GPCR_serpentine_rcpt_Srw"/>
</dbReference>
<evidence type="ECO:0000313" key="10">
    <source>
        <dbReference type="Proteomes" id="UP000092461"/>
    </source>
</evidence>
<evidence type="ECO:0000313" key="8">
    <source>
        <dbReference type="EMBL" id="MBC1172226.1"/>
    </source>
</evidence>
<feature type="transmembrane region" description="Helical" evidence="6">
    <location>
        <begin position="268"/>
        <end position="290"/>
    </location>
</feature>
<evidence type="ECO:0000256" key="1">
    <source>
        <dbReference type="ARBA" id="ARBA00004370"/>
    </source>
</evidence>
<dbReference type="InterPro" id="IPR053219">
    <property type="entry name" value="GPCR_Dmsr-1"/>
</dbReference>
<reference evidence="9" key="3">
    <citation type="submission" date="2020-05" db="UniProtKB">
        <authorList>
            <consortium name="EnsemblMetazoa"/>
        </authorList>
    </citation>
    <scope>IDENTIFICATION</scope>
    <source>
        <strain evidence="9">Jacobina</strain>
    </source>
</reference>
<evidence type="ECO:0000256" key="3">
    <source>
        <dbReference type="ARBA" id="ARBA00022692"/>
    </source>
</evidence>
<keyword evidence="4 6" id="KW-1133">Transmembrane helix</keyword>
<dbReference type="PROSITE" id="PS50262">
    <property type="entry name" value="G_PROTEIN_RECEP_F1_2"/>
    <property type="match status" value="1"/>
</dbReference>
<evidence type="ECO:0000259" key="7">
    <source>
        <dbReference type="PROSITE" id="PS50262"/>
    </source>
</evidence>
<dbReference type="InterPro" id="IPR000276">
    <property type="entry name" value="GPCR_Rhodpsn"/>
</dbReference>
<sequence length="424" mass="48366">MNISEDIQEHINRLMGNAIATDGESPAVLHQNFTKFFANSSKDIFKDHNLTLDNVNAFVWYWNKAVAERECSTYCSGTVRDIFTSYRSIHGYISLVICIFGTIANILNIIVLTRKEMAKAPINIILKWLAVTDMIVMIEYIPFSTYMYLIFPGKREFKYSWAAYLLFHMHLSQILHTISISLTVTLAIWRYIAIKHPHGSFAACVLSHCNEAILMSYIISPLLCFPTYFVFRINEKTIKENNRSVLLYHLDAREDTALYRFNFWMHSIVIKLLPCVILTVISFVLIRVLYKAAKRKIKLKGYTNPANQGAATALNGTKPPRSDRRTDRTTMLLVAVLLLFLITEFPQGILGLLSGILQKCFLTRCYSLFGELMDLLALINAAVGFVLYGLMSKQFRTSFKAVFFKHPPHGMEMTKVTGLTTTCV</sequence>
<evidence type="ECO:0000313" key="9">
    <source>
        <dbReference type="EnsemblMetazoa" id="LLOJ004523-PA"/>
    </source>
</evidence>
<evidence type="ECO:0000256" key="5">
    <source>
        <dbReference type="ARBA" id="ARBA00023136"/>
    </source>
</evidence>
<dbReference type="GeneID" id="129793519"/>
<reference evidence="8" key="2">
    <citation type="journal article" date="2020" name="BMC">
        <title>Leishmania infection induces a limited differential gene expression in the sand fly midgut.</title>
        <authorList>
            <person name="Coutinho-Abreu I.V."/>
            <person name="Serafim T.D."/>
            <person name="Meneses C."/>
            <person name="Kamhawi S."/>
            <person name="Oliveira F."/>
            <person name="Valenzuela J.G."/>
        </authorList>
    </citation>
    <scope>NUCLEOTIDE SEQUENCE</scope>
    <source>
        <strain evidence="8">Jacobina</strain>
        <tissue evidence="8">Midgut</tissue>
    </source>
</reference>